<comment type="cofactor">
    <cofactor evidence="1">
        <name>FAD</name>
        <dbReference type="ChEBI" id="CHEBI:57692"/>
    </cofactor>
</comment>
<dbReference type="GO" id="GO:0016402">
    <property type="term" value="F:pristanoyl-CoA oxidase activity"/>
    <property type="evidence" value="ECO:0007669"/>
    <property type="project" value="TreeGrafter"/>
</dbReference>
<name>A0A1B6E7B1_9HEMI</name>
<reference evidence="6" key="1">
    <citation type="submission" date="2015-12" db="EMBL/GenBank/DDBJ databases">
        <title>De novo transcriptome assembly of four potential Pierce s Disease insect vectors from Arizona vineyards.</title>
        <authorList>
            <person name="Tassone E.E."/>
        </authorList>
    </citation>
    <scope>NUCLEOTIDE SEQUENCE</scope>
</reference>
<sequence>MDTSFILNLPNGPLDPYRNQASFDWKKMKIILDSEEIIKFKDSIWRKMEETPLFHNQWKTPSLEQQRKLATLRAYEIKKWDVINLEIITENMRKVIAMTIVIFQYSPSTAIKLQLTFGMFQNTVLGLGSARHYEYFEACNVSKPEIAGAFALTEISHGTNTKAMRTVAKYDSNTQEFVLNTPDFEAAKCWVGSLGNHCTHAIVYAKLITSDGTDHGLHAFITPIRNTKTLLPFPGVIVGDMGEKAGLNGVDNGFVMFENYRIPAANLLNRTGDVTPDGTYVSPFKDPNKRFGNYNLQILSYTCLKNYKKRNNFNELFPLEIQF</sequence>
<dbReference type="Gene3D" id="2.40.110.10">
    <property type="entry name" value="Butyryl-CoA Dehydrogenase, subunit A, domain 2"/>
    <property type="match status" value="1"/>
</dbReference>
<dbReference type="GO" id="GO:0071949">
    <property type="term" value="F:FAD binding"/>
    <property type="evidence" value="ECO:0007669"/>
    <property type="project" value="InterPro"/>
</dbReference>
<dbReference type="PANTHER" id="PTHR10909">
    <property type="entry name" value="ELECTRON TRANSPORT OXIDOREDUCTASE"/>
    <property type="match status" value="1"/>
</dbReference>
<evidence type="ECO:0000256" key="2">
    <source>
        <dbReference type="ARBA" id="ARBA00005189"/>
    </source>
</evidence>
<dbReference type="InterPro" id="IPR006091">
    <property type="entry name" value="Acyl-CoA_Oxase/DH_mid-dom"/>
</dbReference>
<dbReference type="FunFam" id="2.40.110.10:FF:000005">
    <property type="entry name" value="Acyl-coenzyme A oxidase"/>
    <property type="match status" value="1"/>
</dbReference>
<organism evidence="6">
    <name type="scientific">Clastoptera arizonana</name>
    <name type="common">Arizona spittle bug</name>
    <dbReference type="NCBI Taxonomy" id="38151"/>
    <lineage>
        <taxon>Eukaryota</taxon>
        <taxon>Metazoa</taxon>
        <taxon>Ecdysozoa</taxon>
        <taxon>Arthropoda</taxon>
        <taxon>Hexapoda</taxon>
        <taxon>Insecta</taxon>
        <taxon>Pterygota</taxon>
        <taxon>Neoptera</taxon>
        <taxon>Paraneoptera</taxon>
        <taxon>Hemiptera</taxon>
        <taxon>Auchenorrhyncha</taxon>
        <taxon>Cercopoidea</taxon>
        <taxon>Clastopteridae</taxon>
        <taxon>Clastoptera</taxon>
    </lineage>
</organism>
<dbReference type="InterPro" id="IPR046373">
    <property type="entry name" value="Acyl-CoA_Oxase/DH_mid-dom_sf"/>
</dbReference>
<dbReference type="GO" id="GO:0055088">
    <property type="term" value="P:lipid homeostasis"/>
    <property type="evidence" value="ECO:0007669"/>
    <property type="project" value="TreeGrafter"/>
</dbReference>
<dbReference type="Pfam" id="PF02770">
    <property type="entry name" value="Acyl-CoA_dh_M"/>
    <property type="match status" value="1"/>
</dbReference>
<feature type="domain" description="Acyl-CoA oxidase/dehydrogenase middle" evidence="5">
    <location>
        <begin position="149"/>
        <end position="259"/>
    </location>
</feature>
<evidence type="ECO:0000256" key="4">
    <source>
        <dbReference type="ARBA" id="ARBA00022827"/>
    </source>
</evidence>
<comment type="pathway">
    <text evidence="2">Lipid metabolism.</text>
</comment>
<dbReference type="EMBL" id="GEDC01003554">
    <property type="protein sequence ID" value="JAS33744.1"/>
    <property type="molecule type" value="Transcribed_RNA"/>
</dbReference>
<accession>A0A1B6E7B1</accession>
<proteinExistence type="predicted"/>
<dbReference type="SUPFAM" id="SSF56645">
    <property type="entry name" value="Acyl-CoA dehydrogenase NM domain-like"/>
    <property type="match status" value="1"/>
</dbReference>
<dbReference type="GO" id="GO:0005504">
    <property type="term" value="F:fatty acid binding"/>
    <property type="evidence" value="ECO:0007669"/>
    <property type="project" value="TreeGrafter"/>
</dbReference>
<protein>
    <recommendedName>
        <fullName evidence="5">Acyl-CoA oxidase/dehydrogenase middle domain-containing protein</fullName>
    </recommendedName>
</protein>
<evidence type="ECO:0000256" key="1">
    <source>
        <dbReference type="ARBA" id="ARBA00001974"/>
    </source>
</evidence>
<keyword evidence="3" id="KW-0285">Flavoprotein</keyword>
<keyword evidence="4" id="KW-0274">FAD</keyword>
<dbReference type="GO" id="GO:0005777">
    <property type="term" value="C:peroxisome"/>
    <property type="evidence" value="ECO:0007669"/>
    <property type="project" value="InterPro"/>
</dbReference>
<evidence type="ECO:0000313" key="6">
    <source>
        <dbReference type="EMBL" id="JAS33744.1"/>
    </source>
</evidence>
<dbReference type="GO" id="GO:0033540">
    <property type="term" value="P:fatty acid beta-oxidation using acyl-CoA oxidase"/>
    <property type="evidence" value="ECO:0007669"/>
    <property type="project" value="TreeGrafter"/>
</dbReference>
<dbReference type="InterPro" id="IPR009100">
    <property type="entry name" value="AcylCoA_DH/oxidase_NM_dom_sf"/>
</dbReference>
<gene>
    <name evidence="6" type="ORF">g.22901</name>
</gene>
<dbReference type="AlphaFoldDB" id="A0A1B6E7B1"/>
<dbReference type="InterPro" id="IPR012258">
    <property type="entry name" value="Acyl-CoA_oxidase"/>
</dbReference>
<evidence type="ECO:0000256" key="3">
    <source>
        <dbReference type="ARBA" id="ARBA00022630"/>
    </source>
</evidence>
<dbReference type="PANTHER" id="PTHR10909:SF390">
    <property type="entry name" value="PEROXISOMAL ACYL-COENZYME A OXIDASE 3"/>
    <property type="match status" value="1"/>
</dbReference>
<evidence type="ECO:0000259" key="5">
    <source>
        <dbReference type="Pfam" id="PF02770"/>
    </source>
</evidence>